<comment type="caution">
    <text evidence="2">The sequence shown here is derived from an EMBL/GenBank/DDBJ whole genome shotgun (WGS) entry which is preliminary data.</text>
</comment>
<dbReference type="EMBL" id="BPLR01018730">
    <property type="protein sequence ID" value="GIZ01841.1"/>
    <property type="molecule type" value="Genomic_DNA"/>
</dbReference>
<feature type="compositionally biased region" description="Polar residues" evidence="1">
    <location>
        <begin position="67"/>
        <end position="78"/>
    </location>
</feature>
<reference evidence="2 3" key="1">
    <citation type="submission" date="2021-06" db="EMBL/GenBank/DDBJ databases">
        <title>Caerostris extrusa draft genome.</title>
        <authorList>
            <person name="Kono N."/>
            <person name="Arakawa K."/>
        </authorList>
    </citation>
    <scope>NUCLEOTIDE SEQUENCE [LARGE SCALE GENOMIC DNA]</scope>
</reference>
<evidence type="ECO:0000256" key="1">
    <source>
        <dbReference type="SAM" id="MobiDB-lite"/>
    </source>
</evidence>
<dbReference type="AlphaFoldDB" id="A0AAV4Y5W5"/>
<evidence type="ECO:0000313" key="3">
    <source>
        <dbReference type="Proteomes" id="UP001054945"/>
    </source>
</evidence>
<evidence type="ECO:0000313" key="2">
    <source>
        <dbReference type="EMBL" id="GIZ01841.1"/>
    </source>
</evidence>
<dbReference type="Proteomes" id="UP001054945">
    <property type="component" value="Unassembled WGS sequence"/>
</dbReference>
<gene>
    <name evidence="2" type="ORF">CEXT_538681</name>
</gene>
<keyword evidence="3" id="KW-1185">Reference proteome</keyword>
<organism evidence="2 3">
    <name type="scientific">Caerostris extrusa</name>
    <name type="common">Bark spider</name>
    <name type="synonym">Caerostris bankana</name>
    <dbReference type="NCBI Taxonomy" id="172846"/>
    <lineage>
        <taxon>Eukaryota</taxon>
        <taxon>Metazoa</taxon>
        <taxon>Ecdysozoa</taxon>
        <taxon>Arthropoda</taxon>
        <taxon>Chelicerata</taxon>
        <taxon>Arachnida</taxon>
        <taxon>Araneae</taxon>
        <taxon>Araneomorphae</taxon>
        <taxon>Entelegynae</taxon>
        <taxon>Araneoidea</taxon>
        <taxon>Araneidae</taxon>
        <taxon>Caerostris</taxon>
    </lineage>
</organism>
<feature type="region of interest" description="Disordered" evidence="1">
    <location>
        <begin position="1"/>
        <end position="78"/>
    </location>
</feature>
<proteinExistence type="predicted"/>
<sequence length="78" mass="8716">MSNKARAPSLLSGKSGQPPTPLPEPSRFWGLRIERKGCRELPLPPSLLSPEERRFGRKEGKKKKKNTMSSGRESSGRK</sequence>
<name>A0AAV4Y5W5_CAEEX</name>
<protein>
    <submittedName>
        <fullName evidence="2">Uncharacterized protein</fullName>
    </submittedName>
</protein>
<accession>A0AAV4Y5W5</accession>